<organism evidence="1 2">
    <name type="scientific">Halocynthiibacter halioticoli</name>
    <dbReference type="NCBI Taxonomy" id="2986804"/>
    <lineage>
        <taxon>Bacteria</taxon>
        <taxon>Pseudomonadati</taxon>
        <taxon>Pseudomonadota</taxon>
        <taxon>Alphaproteobacteria</taxon>
        <taxon>Rhodobacterales</taxon>
        <taxon>Paracoccaceae</taxon>
        <taxon>Halocynthiibacter</taxon>
    </lineage>
</organism>
<dbReference type="RefSeq" id="WP_263951897.1">
    <property type="nucleotide sequence ID" value="NZ_JAOYFC010000001.1"/>
</dbReference>
<comment type="caution">
    <text evidence="1">The sequence shown here is derived from an EMBL/GenBank/DDBJ whole genome shotgun (WGS) entry which is preliminary data.</text>
</comment>
<keyword evidence="2" id="KW-1185">Reference proteome</keyword>
<dbReference type="EMBL" id="JAOYFC010000001">
    <property type="protein sequence ID" value="MCV6823067.1"/>
    <property type="molecule type" value="Genomic_DNA"/>
</dbReference>
<protein>
    <submittedName>
        <fullName evidence="1">DUF1217 domain-containing protein</fullName>
    </submittedName>
</protein>
<dbReference type="Proteomes" id="UP001208041">
    <property type="component" value="Unassembled WGS sequence"/>
</dbReference>
<evidence type="ECO:0000313" key="2">
    <source>
        <dbReference type="Proteomes" id="UP001208041"/>
    </source>
</evidence>
<sequence>MTFQAIIPVGGYAGWKFLERTREDQSQLMNKSPVLAREVKYFEEKIGSVKNAQDLIRDHTLLKVSLGAFGLSEDIPNKAFIRKVLEEGSAAEGAFANRLSDKRYFELTKAFGFDQQVPNTQKSSFAEQIVSAYQKQSFETAVGEQDQNMRLGLTVQRKLTEIASSDKSEKAKWFLVMGSPPLREVFETAFNLPKSFGTLDLDKQLEVFSEKAAKSFASPNLSQFADKEARDELIQKFLINSQIKQANQSFNAQSTALQLLQASSSRGLLGY</sequence>
<dbReference type="Pfam" id="PF06748">
    <property type="entry name" value="DUF1217"/>
    <property type="match status" value="1"/>
</dbReference>
<dbReference type="AlphaFoldDB" id="A0AAE3J0Q1"/>
<dbReference type="SUPFAM" id="SSF158837">
    <property type="entry name" value="AGR C 984p-like"/>
    <property type="match status" value="1"/>
</dbReference>
<evidence type="ECO:0000313" key="1">
    <source>
        <dbReference type="EMBL" id="MCV6823067.1"/>
    </source>
</evidence>
<reference evidence="1" key="1">
    <citation type="submission" date="2022-10" db="EMBL/GenBank/DDBJ databases">
        <authorList>
            <person name="Yue Y."/>
        </authorList>
    </citation>
    <scope>NUCLEOTIDE SEQUENCE</scope>
    <source>
        <strain evidence="1">Z654</strain>
    </source>
</reference>
<name>A0AAE3J0Q1_9RHOB</name>
<accession>A0AAE3J0Q1</accession>
<dbReference type="Gene3D" id="1.10.3700.10">
    <property type="entry name" value="AGR C 984p-like"/>
    <property type="match status" value="1"/>
</dbReference>
<gene>
    <name evidence="1" type="ORF">OH136_00745</name>
</gene>
<proteinExistence type="predicted"/>
<dbReference type="InterPro" id="IPR010626">
    <property type="entry name" value="DUF1217"/>
</dbReference>
<dbReference type="InterPro" id="IPR023157">
    <property type="entry name" value="AGR-C-984p-like_sf"/>
</dbReference>